<dbReference type="STRING" id="1121279.SAMN02745887_00623"/>
<feature type="domain" description="DNA2/NAM7 helicase helicase" evidence="7">
    <location>
        <begin position="1090"/>
        <end position="1130"/>
    </location>
</feature>
<sequence>MQLFRPVRTSDTTQEIPEVLIRIRRPNLTPCPKPPTSLLQWLAPGFDDPAKTPEVVQSLNVSTTQRFDDEAGRVEALRQYQANRSQATREAGVVEPPLSIASWLKEGWDLPGKPPEVHEILSVTRTVRFDADRERVANYTAWLEQRSAWVGPEIAARSAMSFYEKFYDIYASIEKDGEELELMLGDGQLLWSTMSSTEETTVRISHPILLKRVEIRFDAEVPEFVVCETEREPELYNSLFTDLKEVLPVSIRNRSNELEKAGYHPLGWQDTTAYLKAFIQTVSPIKGEFLEEPPTDDATSTPRMYRDTVLFLRKRSAGLGNFVNAIIEDIDNQTVFSPALGQITGTLDDWAPETIGDGSTGGCAQGYGTGAGEDSSVSDDEILLAKEANEEQLQIIRKLSKSGSVIVQGPPGTGKTHTIGNVISHLLAQGKSILVTAQTAKALRVVRDKVPEMLRPLAVSVLGSDQGARQQLETAIGSITERMTHDSAESLLAKAQQFEQQRKELLSKKRSLKQKLRQALENEYREIKVGDRAFSPAEAARHVRDNKVSASWIPSPVKLGASLPLSLQEFARLYSLGAHFSVLEEQDALKPLPDIACLPSERQFRVMVTEYNNLTTTDLTVGQERWNTPGKGSSETLAQLMLDLGIEFSDELRQQSWRPFAIVAGIHGGTAKDVWLKLIEQINGGAEAQGKHALMLHHQPKLATGMPVVIQKKVVVEICEHLENGGKLGFFNLVTRGEWKQFIKTATVSAGEPNHTDHFAALRALVELEHARESVQPLWDQLIGQHIQQPFASLGMVPEQSCRALIPEMQRCLEWHDRVWKPLAERLVGEGVKLNDLFGLIPRQASQITEYQVIETLASSMLPPLMTAEVGRRKLAECEAGIAEIERLALSLDPSENNTGCLGRIVTALRARDTASYDTALEYARRLQTVKPLVSERSDLLKRLEMVAPVWSQLIQTRTSPHDTEQIPGDIPAGWIWRQLNDELVARDALSANEIQREIDKVEATLREVTVWLIDAKAWGKQLERLKQNNSIRQCLVGWLDTAKALISTRQQDRRQMLLAEARKLMARAAGAVPVWVMPISLVAENFDPRTTRFDVVVIDEASQADLNALIPMYLGKQVIIVGDHEQVTPLGVGQGQALLDNLRKQILEDIPNSHLFDARFSIYDIGRQSFGDGIRLVEHFRCVPEIIAFSNQLSYDGKIKPLRESNSAHLKPACVGVRVDGRRDGHVNKAEARRIVDLIKAMIAHPAYAEKTIGVIGMVGDQQTLAIQSLILKEIPGTEIERRRILAGSSSEFQGDERDVILLSMLDSPEDEGPMRLTGEGAFELLKKRYNVAVSRARDQLFVVHSFDPDLHLKPGDMRLRLMQHIKDPLASLREYHREVGKTESPFERAVLKLLTDAGYRVKTQVEVGYYRIDIVVEGGGRRLAVECDGDRYHPFEKLAEDIERQTILERLGWQFARIRGSAFYRDAEAAMQPVFERLAELEIPKEASIGNEGTDDMSLIYELDNLIACDFTTPRANAEVTSEMFAPEVSYEQPEVSVMAPKSDLKIYLMRNGGRVLLEDVLRERAKAQGFQRLGRNVRQQLLDELSAELRDSHIQISGDFVEFA</sequence>
<evidence type="ECO:0000313" key="10">
    <source>
        <dbReference type="EMBL" id="SFZ72419.1"/>
    </source>
</evidence>
<evidence type="ECO:0000313" key="11">
    <source>
        <dbReference type="Proteomes" id="UP000186513"/>
    </source>
</evidence>
<dbReference type="InterPro" id="IPR011335">
    <property type="entry name" value="Restrct_endonuc-II-like"/>
</dbReference>
<dbReference type="GO" id="GO:0004386">
    <property type="term" value="F:helicase activity"/>
    <property type="evidence" value="ECO:0007669"/>
    <property type="project" value="UniProtKB-KW"/>
</dbReference>
<feature type="domain" description="DNA2/NAM7 helicase-like C-terminal" evidence="8">
    <location>
        <begin position="1177"/>
        <end position="1345"/>
    </location>
</feature>
<evidence type="ECO:0000256" key="2">
    <source>
        <dbReference type="ARBA" id="ARBA00022741"/>
    </source>
</evidence>
<dbReference type="PANTHER" id="PTHR43788:SF8">
    <property type="entry name" value="DNA-BINDING PROTEIN SMUBP-2"/>
    <property type="match status" value="1"/>
</dbReference>
<protein>
    <recommendedName>
        <fullName evidence="12">AAA domain-containing protein</fullName>
    </recommendedName>
</protein>
<dbReference type="SUPFAM" id="SSF52980">
    <property type="entry name" value="Restriction endonuclease-like"/>
    <property type="match status" value="1"/>
</dbReference>
<gene>
    <name evidence="10" type="ORF">SAMN02745887_00623</name>
</gene>
<evidence type="ECO:0000256" key="5">
    <source>
        <dbReference type="ARBA" id="ARBA00022840"/>
    </source>
</evidence>
<evidence type="ECO:0008006" key="12">
    <source>
        <dbReference type="Google" id="ProtNLM"/>
    </source>
</evidence>
<dbReference type="InterPro" id="IPR041677">
    <property type="entry name" value="DNA2/NAM7_AAA_11"/>
</dbReference>
<feature type="domain" description="Restriction endonuclease type II-like" evidence="9">
    <location>
        <begin position="1388"/>
        <end position="1480"/>
    </location>
</feature>
<dbReference type="Pfam" id="PF13087">
    <property type="entry name" value="AAA_12"/>
    <property type="match status" value="1"/>
</dbReference>
<dbReference type="EMBL" id="FPKR01000002">
    <property type="protein sequence ID" value="SFZ72419.1"/>
    <property type="molecule type" value="Genomic_DNA"/>
</dbReference>
<dbReference type="InterPro" id="IPR047187">
    <property type="entry name" value="SF1_C_Upf1"/>
</dbReference>
<keyword evidence="5" id="KW-0067">ATP-binding</keyword>
<dbReference type="Gene3D" id="3.40.960.10">
    <property type="entry name" value="VSR Endonuclease"/>
    <property type="match status" value="1"/>
</dbReference>
<organism evidence="10 11">
    <name type="scientific">Chitinimonas taiwanensis DSM 18899</name>
    <dbReference type="NCBI Taxonomy" id="1121279"/>
    <lineage>
        <taxon>Bacteria</taxon>
        <taxon>Pseudomonadati</taxon>
        <taxon>Pseudomonadota</taxon>
        <taxon>Betaproteobacteria</taxon>
        <taxon>Neisseriales</taxon>
        <taxon>Chitinibacteraceae</taxon>
        <taxon>Chitinimonas</taxon>
    </lineage>
</organism>
<dbReference type="CDD" id="cd18808">
    <property type="entry name" value="SF1_C_Upf1"/>
    <property type="match status" value="1"/>
</dbReference>
<keyword evidence="3" id="KW-0378">Hydrolase</keyword>
<evidence type="ECO:0000256" key="6">
    <source>
        <dbReference type="SAM" id="Coils"/>
    </source>
</evidence>
<keyword evidence="4" id="KW-0347">Helicase</keyword>
<dbReference type="GO" id="GO:0005524">
    <property type="term" value="F:ATP binding"/>
    <property type="evidence" value="ECO:0007669"/>
    <property type="project" value="UniProtKB-KW"/>
</dbReference>
<dbReference type="Pfam" id="PF13086">
    <property type="entry name" value="AAA_11"/>
    <property type="match status" value="2"/>
</dbReference>
<dbReference type="InterPro" id="IPR027417">
    <property type="entry name" value="P-loop_NTPase"/>
</dbReference>
<comment type="similarity">
    <text evidence="1">Belongs to the DNA2/NAM7 helicase family.</text>
</comment>
<dbReference type="PANTHER" id="PTHR43788">
    <property type="entry name" value="DNA2/NAM7 HELICASE FAMILY MEMBER"/>
    <property type="match status" value="1"/>
</dbReference>
<dbReference type="SUPFAM" id="SSF52540">
    <property type="entry name" value="P-loop containing nucleoside triphosphate hydrolases"/>
    <property type="match status" value="1"/>
</dbReference>
<feature type="coiled-coil region" evidence="6">
    <location>
        <begin position="488"/>
        <end position="526"/>
    </location>
</feature>
<evidence type="ECO:0000256" key="3">
    <source>
        <dbReference type="ARBA" id="ARBA00022801"/>
    </source>
</evidence>
<keyword evidence="11" id="KW-1185">Reference proteome</keyword>
<dbReference type="Pfam" id="PF18741">
    <property type="entry name" value="MTES_1575"/>
    <property type="match status" value="1"/>
</dbReference>
<evidence type="ECO:0000259" key="9">
    <source>
        <dbReference type="Pfam" id="PF18741"/>
    </source>
</evidence>
<evidence type="ECO:0000256" key="4">
    <source>
        <dbReference type="ARBA" id="ARBA00022806"/>
    </source>
</evidence>
<feature type="domain" description="DNA2/NAM7 helicase helicase" evidence="7">
    <location>
        <begin position="388"/>
        <end position="521"/>
    </location>
</feature>
<accession>A0A1K2H7F0</accession>
<keyword evidence="6" id="KW-0175">Coiled coil</keyword>
<name>A0A1K2H7F0_9NEIS</name>
<dbReference type="Gene3D" id="3.40.50.300">
    <property type="entry name" value="P-loop containing nucleotide triphosphate hydrolases"/>
    <property type="match status" value="3"/>
</dbReference>
<evidence type="ECO:0000256" key="1">
    <source>
        <dbReference type="ARBA" id="ARBA00007913"/>
    </source>
</evidence>
<evidence type="ECO:0000259" key="7">
    <source>
        <dbReference type="Pfam" id="PF13086"/>
    </source>
</evidence>
<reference evidence="10 11" key="1">
    <citation type="submission" date="2016-11" db="EMBL/GenBank/DDBJ databases">
        <authorList>
            <person name="Jaros S."/>
            <person name="Januszkiewicz K."/>
            <person name="Wedrychowicz H."/>
        </authorList>
    </citation>
    <scope>NUCLEOTIDE SEQUENCE [LARGE SCALE GENOMIC DNA]</scope>
    <source>
        <strain evidence="10 11">DSM 18899</strain>
    </source>
</reference>
<keyword evidence="2" id="KW-0547">Nucleotide-binding</keyword>
<dbReference type="InterPro" id="IPR049468">
    <property type="entry name" value="Restrct_endonuc-II-like_dom"/>
</dbReference>
<dbReference type="InterPro" id="IPR050534">
    <property type="entry name" value="Coronavir_polyprotein_1ab"/>
</dbReference>
<proteinExistence type="inferred from homology"/>
<dbReference type="Proteomes" id="UP000186513">
    <property type="component" value="Unassembled WGS sequence"/>
</dbReference>
<evidence type="ECO:0000259" key="8">
    <source>
        <dbReference type="Pfam" id="PF13087"/>
    </source>
</evidence>
<dbReference type="GO" id="GO:0016787">
    <property type="term" value="F:hydrolase activity"/>
    <property type="evidence" value="ECO:0007669"/>
    <property type="project" value="UniProtKB-KW"/>
</dbReference>
<dbReference type="InterPro" id="IPR041679">
    <property type="entry name" value="DNA2/NAM7-like_C"/>
</dbReference>